<evidence type="ECO:0000256" key="1">
    <source>
        <dbReference type="ARBA" id="ARBA00006525"/>
    </source>
</evidence>
<organism evidence="4 5">
    <name type="scientific">Lactococcus ileimucosae</name>
    <dbReference type="NCBI Taxonomy" id="2941329"/>
    <lineage>
        <taxon>Bacteria</taxon>
        <taxon>Bacillati</taxon>
        <taxon>Bacillota</taxon>
        <taxon>Bacilli</taxon>
        <taxon>Lactobacillales</taxon>
        <taxon>Streptococcaceae</taxon>
        <taxon>Lactococcus</taxon>
    </lineage>
</organism>
<evidence type="ECO:0000313" key="4">
    <source>
        <dbReference type="EMBL" id="MEY8443938.1"/>
    </source>
</evidence>
<dbReference type="InterPro" id="IPR041104">
    <property type="entry name" value="SAM_DprA"/>
</dbReference>
<dbReference type="Pfam" id="PF18255">
    <property type="entry name" value="SAM_DprA"/>
    <property type="match status" value="1"/>
</dbReference>
<dbReference type="RefSeq" id="WP_369948463.1">
    <property type="nucleotide sequence ID" value="NZ_JBCLSH010000022.1"/>
</dbReference>
<gene>
    <name evidence="4" type="primary">dprA</name>
    <name evidence="4" type="ORF">AALA52_06745</name>
</gene>
<dbReference type="Proteomes" id="UP001565283">
    <property type="component" value="Unassembled WGS sequence"/>
</dbReference>
<evidence type="ECO:0000259" key="2">
    <source>
        <dbReference type="Pfam" id="PF02481"/>
    </source>
</evidence>
<dbReference type="SUPFAM" id="SSF102405">
    <property type="entry name" value="MCP/YpsA-like"/>
    <property type="match status" value="1"/>
</dbReference>
<evidence type="ECO:0000259" key="3">
    <source>
        <dbReference type="Pfam" id="PF18255"/>
    </source>
</evidence>
<protein>
    <submittedName>
        <fullName evidence="4">DNA-processing protein DprA</fullName>
    </submittedName>
</protein>
<dbReference type="Pfam" id="PF02481">
    <property type="entry name" value="DNA_processg_A"/>
    <property type="match status" value="1"/>
</dbReference>
<name>A0ABV4D306_9LACT</name>
<keyword evidence="5" id="KW-1185">Reference proteome</keyword>
<comment type="similarity">
    <text evidence="1">Belongs to the DprA/Smf family.</text>
</comment>
<accession>A0ABV4D306</accession>
<dbReference type="PANTHER" id="PTHR43022:SF1">
    <property type="entry name" value="PROTEIN SMF"/>
    <property type="match status" value="1"/>
</dbReference>
<dbReference type="PANTHER" id="PTHR43022">
    <property type="entry name" value="PROTEIN SMF"/>
    <property type="match status" value="1"/>
</dbReference>
<reference evidence="4 5" key="1">
    <citation type="submission" date="2024-03" db="EMBL/GenBank/DDBJ databases">
        <title>Mouse gut bacterial collection (mGBC) of GemPharmatech.</title>
        <authorList>
            <person name="He Y."/>
            <person name="Dong L."/>
            <person name="Wu D."/>
            <person name="Gao X."/>
            <person name="Lin Z."/>
        </authorList>
    </citation>
    <scope>NUCLEOTIDE SEQUENCE [LARGE SCALE GENOMIC DNA]</scope>
    <source>
        <strain evidence="4 5">61-15</strain>
    </source>
</reference>
<sequence>MVRNFEILRLKKAGVSNRGILKLIAYQENNKEKITLRQMAHITEVKSAPNFIESYKGQDVEGLRRLYKRFPSFSILDEVYPERLKEIYNPPVLLFYQGNLDLLTLPKIGFVGSRETSKEGIKVTHKLVEELKQKFVIVSGLARGIDTSSHVAAVRQKTPTIAVVGNGLDISYPKENRKLQEYLAANELVLSEYLVGDPPLKFHFPDRNRIIAGLSRGIVVVEAKQRSGSLITSSWALEENRDVFAVPGNILSRNSSGCNSLIQQGAKLVTHGQDILDEYFFE</sequence>
<proteinExistence type="inferred from homology"/>
<feature type="domain" description="Smf/DprA SLOG" evidence="2">
    <location>
        <begin position="75"/>
        <end position="279"/>
    </location>
</feature>
<evidence type="ECO:0000313" key="5">
    <source>
        <dbReference type="Proteomes" id="UP001565283"/>
    </source>
</evidence>
<dbReference type="InterPro" id="IPR057666">
    <property type="entry name" value="DrpA_SLOG"/>
</dbReference>
<comment type="caution">
    <text evidence="4">The sequence shown here is derived from an EMBL/GenBank/DDBJ whole genome shotgun (WGS) entry which is preliminary data.</text>
</comment>
<feature type="domain" description="DNA processing protein A sterile alpha motif" evidence="3">
    <location>
        <begin position="3"/>
        <end position="61"/>
    </location>
</feature>
<dbReference type="NCBIfam" id="TIGR00732">
    <property type="entry name" value="dprA"/>
    <property type="match status" value="1"/>
</dbReference>
<dbReference type="InterPro" id="IPR003488">
    <property type="entry name" value="DprA"/>
</dbReference>
<dbReference type="EMBL" id="JBCLSH010000022">
    <property type="protein sequence ID" value="MEY8443938.1"/>
    <property type="molecule type" value="Genomic_DNA"/>
</dbReference>
<dbReference type="Gene3D" id="3.40.50.450">
    <property type="match status" value="1"/>
</dbReference>